<dbReference type="Gene3D" id="3.30.160.60">
    <property type="entry name" value="Classic Zinc Finger"/>
    <property type="match status" value="1"/>
</dbReference>
<feature type="region of interest" description="Disordered" evidence="2">
    <location>
        <begin position="37"/>
        <end position="62"/>
    </location>
</feature>
<organism evidence="4 5">
    <name type="scientific">Cladorrhinum samala</name>
    <dbReference type="NCBI Taxonomy" id="585594"/>
    <lineage>
        <taxon>Eukaryota</taxon>
        <taxon>Fungi</taxon>
        <taxon>Dikarya</taxon>
        <taxon>Ascomycota</taxon>
        <taxon>Pezizomycotina</taxon>
        <taxon>Sordariomycetes</taxon>
        <taxon>Sordariomycetidae</taxon>
        <taxon>Sordariales</taxon>
        <taxon>Podosporaceae</taxon>
        <taxon>Cladorrhinum</taxon>
    </lineage>
</organism>
<protein>
    <recommendedName>
        <fullName evidence="3">C2H2-type domain-containing protein</fullName>
    </recommendedName>
</protein>
<dbReference type="Proteomes" id="UP001321749">
    <property type="component" value="Unassembled WGS sequence"/>
</dbReference>
<keyword evidence="5" id="KW-1185">Reference proteome</keyword>
<reference evidence="4" key="2">
    <citation type="submission" date="2023-06" db="EMBL/GenBank/DDBJ databases">
        <authorList>
            <consortium name="Lawrence Berkeley National Laboratory"/>
            <person name="Mondo S.J."/>
            <person name="Hensen N."/>
            <person name="Bonometti L."/>
            <person name="Westerberg I."/>
            <person name="Brannstrom I.O."/>
            <person name="Guillou S."/>
            <person name="Cros-Aarteil S."/>
            <person name="Calhoun S."/>
            <person name="Haridas S."/>
            <person name="Kuo A."/>
            <person name="Pangilinan J."/>
            <person name="Riley R."/>
            <person name="Labutti K."/>
            <person name="Andreopoulos B."/>
            <person name="Lipzen A."/>
            <person name="Chen C."/>
            <person name="Yanf M."/>
            <person name="Daum C."/>
            <person name="Ng V."/>
            <person name="Clum A."/>
            <person name="Steindorff A."/>
            <person name="Ohm R."/>
            <person name="Martin F."/>
            <person name="Silar P."/>
            <person name="Natvig D."/>
            <person name="Lalanne C."/>
            <person name="Gautier V."/>
            <person name="Ament-Velasquez S.L."/>
            <person name="Kruys A."/>
            <person name="Hutchinson M.I."/>
            <person name="Powell A.J."/>
            <person name="Barry K."/>
            <person name="Miller A.N."/>
            <person name="Grigoriev I.V."/>
            <person name="Debuchy R."/>
            <person name="Gladieux P."/>
            <person name="Thoren M.H."/>
            <person name="Johannesson H."/>
        </authorList>
    </citation>
    <scope>NUCLEOTIDE SEQUENCE</scope>
    <source>
        <strain evidence="4">PSN324</strain>
    </source>
</reference>
<evidence type="ECO:0000256" key="1">
    <source>
        <dbReference type="PROSITE-ProRule" id="PRU00042"/>
    </source>
</evidence>
<dbReference type="PROSITE" id="PS50157">
    <property type="entry name" value="ZINC_FINGER_C2H2_2"/>
    <property type="match status" value="1"/>
</dbReference>
<feature type="domain" description="C2H2-type" evidence="3">
    <location>
        <begin position="167"/>
        <end position="196"/>
    </location>
</feature>
<reference evidence="4" key="1">
    <citation type="journal article" date="2023" name="Mol. Phylogenet. Evol.">
        <title>Genome-scale phylogeny and comparative genomics of the fungal order Sordariales.</title>
        <authorList>
            <person name="Hensen N."/>
            <person name="Bonometti L."/>
            <person name="Westerberg I."/>
            <person name="Brannstrom I.O."/>
            <person name="Guillou S."/>
            <person name="Cros-Aarteil S."/>
            <person name="Calhoun S."/>
            <person name="Haridas S."/>
            <person name="Kuo A."/>
            <person name="Mondo S."/>
            <person name="Pangilinan J."/>
            <person name="Riley R."/>
            <person name="LaButti K."/>
            <person name="Andreopoulos B."/>
            <person name="Lipzen A."/>
            <person name="Chen C."/>
            <person name="Yan M."/>
            <person name="Daum C."/>
            <person name="Ng V."/>
            <person name="Clum A."/>
            <person name="Steindorff A."/>
            <person name="Ohm R.A."/>
            <person name="Martin F."/>
            <person name="Silar P."/>
            <person name="Natvig D.O."/>
            <person name="Lalanne C."/>
            <person name="Gautier V."/>
            <person name="Ament-Velasquez S.L."/>
            <person name="Kruys A."/>
            <person name="Hutchinson M.I."/>
            <person name="Powell A.J."/>
            <person name="Barry K."/>
            <person name="Miller A.N."/>
            <person name="Grigoriev I.V."/>
            <person name="Debuchy R."/>
            <person name="Gladieux P."/>
            <person name="Hiltunen Thoren M."/>
            <person name="Johannesson H."/>
        </authorList>
    </citation>
    <scope>NUCLEOTIDE SEQUENCE</scope>
    <source>
        <strain evidence="4">PSN324</strain>
    </source>
</reference>
<evidence type="ECO:0000259" key="3">
    <source>
        <dbReference type="PROSITE" id="PS50157"/>
    </source>
</evidence>
<evidence type="ECO:0000256" key="2">
    <source>
        <dbReference type="SAM" id="MobiDB-lite"/>
    </source>
</evidence>
<proteinExistence type="predicted"/>
<feature type="compositionally biased region" description="Polar residues" evidence="2">
    <location>
        <begin position="37"/>
        <end position="53"/>
    </location>
</feature>
<dbReference type="InterPro" id="IPR013087">
    <property type="entry name" value="Znf_C2H2_type"/>
</dbReference>
<comment type="caution">
    <text evidence="4">The sequence shown here is derived from an EMBL/GenBank/DDBJ whole genome shotgun (WGS) entry which is preliminary data.</text>
</comment>
<sequence>MTVPPPDIYTTKTHTINRFSWCGIIRPPYEIDYSSLPRSPLSSHNRSPQSTLSPPDPIYASLNRASPATSVALPGASPLLNNHDRRRNKIIKRKNNNPHQDNGISSNERHNLGEVTAHSSSTTSTPEQPTGLHICIITGCRYSTNSGRDREKHLATVHSKGISRFSYTCPNPGCGKLFGRSDNGLRHTRNNCGFKPLPTAT</sequence>
<accession>A0AAV9HLM0</accession>
<name>A0AAV9HLM0_9PEZI</name>
<keyword evidence="1" id="KW-0862">Zinc</keyword>
<keyword evidence="1" id="KW-0479">Metal-binding</keyword>
<gene>
    <name evidence="4" type="ORF">QBC42DRAFT_288076</name>
</gene>
<evidence type="ECO:0000313" key="4">
    <source>
        <dbReference type="EMBL" id="KAK4460904.1"/>
    </source>
</evidence>
<evidence type="ECO:0000313" key="5">
    <source>
        <dbReference type="Proteomes" id="UP001321749"/>
    </source>
</evidence>
<keyword evidence="1" id="KW-0863">Zinc-finger</keyword>
<dbReference type="EMBL" id="MU865002">
    <property type="protein sequence ID" value="KAK4460904.1"/>
    <property type="molecule type" value="Genomic_DNA"/>
</dbReference>
<dbReference type="GO" id="GO:0008270">
    <property type="term" value="F:zinc ion binding"/>
    <property type="evidence" value="ECO:0007669"/>
    <property type="project" value="UniProtKB-KW"/>
</dbReference>
<dbReference type="AlphaFoldDB" id="A0AAV9HLM0"/>